<keyword evidence="2" id="KW-0732">Signal</keyword>
<feature type="signal peptide" evidence="2">
    <location>
        <begin position="1"/>
        <end position="18"/>
    </location>
</feature>
<dbReference type="EMBL" id="KQ947408">
    <property type="protein sequence ID" value="KUJ21009.1"/>
    <property type="molecule type" value="Genomic_DNA"/>
</dbReference>
<dbReference type="InParanoid" id="A0A194XLP9"/>
<evidence type="ECO:0000313" key="4">
    <source>
        <dbReference type="Proteomes" id="UP000070700"/>
    </source>
</evidence>
<gene>
    <name evidence="3" type="ORF">LY89DRAFT_778640</name>
</gene>
<sequence length="118" mass="12732">RGRLRCSCLLALALSTSSFPLLAVLTSTIQQTTSSQKPIRCPSNDPAPLSPLPEKSSSLPVSPLLIHDRAEGSANSNITCSTPSFKFFLRIQFPIPLLHSLPPSLYLSIFIISLDRGA</sequence>
<feature type="region of interest" description="Disordered" evidence="1">
    <location>
        <begin position="31"/>
        <end position="60"/>
    </location>
</feature>
<accession>A0A194XLP9</accession>
<name>A0A194XLP9_MOLSC</name>
<evidence type="ECO:0000256" key="1">
    <source>
        <dbReference type="SAM" id="MobiDB-lite"/>
    </source>
</evidence>
<keyword evidence="4" id="KW-1185">Reference proteome</keyword>
<dbReference type="Proteomes" id="UP000070700">
    <property type="component" value="Unassembled WGS sequence"/>
</dbReference>
<reference evidence="3 4" key="1">
    <citation type="submission" date="2015-10" db="EMBL/GenBank/DDBJ databases">
        <title>Full genome of DAOMC 229536 Phialocephala scopiformis, a fungal endophyte of spruce producing the potent anti-insectan compound rugulosin.</title>
        <authorList>
            <consortium name="DOE Joint Genome Institute"/>
            <person name="Walker A.K."/>
            <person name="Frasz S.L."/>
            <person name="Seifert K.A."/>
            <person name="Miller J.D."/>
            <person name="Mondo S.J."/>
            <person name="Labutti K."/>
            <person name="Lipzen A."/>
            <person name="Dockter R."/>
            <person name="Kennedy M."/>
            <person name="Grigoriev I.V."/>
            <person name="Spatafora J.W."/>
        </authorList>
    </citation>
    <scope>NUCLEOTIDE SEQUENCE [LARGE SCALE GENOMIC DNA]</scope>
    <source>
        <strain evidence="3 4">CBS 120377</strain>
    </source>
</reference>
<feature type="non-terminal residue" evidence="3">
    <location>
        <position position="1"/>
    </location>
</feature>
<dbReference type="GeneID" id="28831950"/>
<dbReference type="AlphaFoldDB" id="A0A194XLP9"/>
<evidence type="ECO:0000256" key="2">
    <source>
        <dbReference type="SAM" id="SignalP"/>
    </source>
</evidence>
<protein>
    <submittedName>
        <fullName evidence="3">Uncharacterized protein</fullName>
    </submittedName>
</protein>
<dbReference type="KEGG" id="psco:LY89DRAFT_778640"/>
<feature type="chain" id="PRO_5008268378" evidence="2">
    <location>
        <begin position="19"/>
        <end position="118"/>
    </location>
</feature>
<evidence type="ECO:0000313" key="3">
    <source>
        <dbReference type="EMBL" id="KUJ21009.1"/>
    </source>
</evidence>
<dbReference type="RefSeq" id="XP_018075364.1">
    <property type="nucleotide sequence ID" value="XM_018222224.1"/>
</dbReference>
<proteinExistence type="predicted"/>
<organism evidence="3 4">
    <name type="scientific">Mollisia scopiformis</name>
    <name type="common">Conifer needle endophyte fungus</name>
    <name type="synonym">Phialocephala scopiformis</name>
    <dbReference type="NCBI Taxonomy" id="149040"/>
    <lineage>
        <taxon>Eukaryota</taxon>
        <taxon>Fungi</taxon>
        <taxon>Dikarya</taxon>
        <taxon>Ascomycota</taxon>
        <taxon>Pezizomycotina</taxon>
        <taxon>Leotiomycetes</taxon>
        <taxon>Helotiales</taxon>
        <taxon>Mollisiaceae</taxon>
        <taxon>Mollisia</taxon>
    </lineage>
</organism>